<dbReference type="CDD" id="cd11065">
    <property type="entry name" value="CYP64-like"/>
    <property type="match status" value="1"/>
</dbReference>
<dbReference type="Gene3D" id="1.10.630.10">
    <property type="entry name" value="Cytochrome P450"/>
    <property type="match status" value="1"/>
</dbReference>
<evidence type="ECO:0000313" key="11">
    <source>
        <dbReference type="EMBL" id="KAH8100404.1"/>
    </source>
</evidence>
<evidence type="ECO:0000256" key="10">
    <source>
        <dbReference type="RuleBase" id="RU000461"/>
    </source>
</evidence>
<evidence type="ECO:0000313" key="12">
    <source>
        <dbReference type="Proteomes" id="UP000813824"/>
    </source>
</evidence>
<dbReference type="InterPro" id="IPR050364">
    <property type="entry name" value="Cytochrome_P450_fung"/>
</dbReference>
<evidence type="ECO:0000256" key="7">
    <source>
        <dbReference type="ARBA" id="ARBA00023004"/>
    </source>
</evidence>
<dbReference type="GO" id="GO:0016705">
    <property type="term" value="F:oxidoreductase activity, acting on paired donors, with incorporation or reduction of molecular oxygen"/>
    <property type="evidence" value="ECO:0007669"/>
    <property type="project" value="InterPro"/>
</dbReference>
<comment type="cofactor">
    <cofactor evidence="1 9">
        <name>heme</name>
        <dbReference type="ChEBI" id="CHEBI:30413"/>
    </cofactor>
</comment>
<keyword evidence="8 10" id="KW-0503">Monooxygenase</keyword>
<gene>
    <name evidence="11" type="ORF">BXZ70DRAFT_190402</name>
</gene>
<feature type="binding site" description="axial binding residue" evidence="9">
    <location>
        <position position="436"/>
    </location>
    <ligand>
        <name>heme</name>
        <dbReference type="ChEBI" id="CHEBI:30413"/>
    </ligand>
    <ligandPart>
        <name>Fe</name>
        <dbReference type="ChEBI" id="CHEBI:18248"/>
    </ligandPart>
</feature>
<keyword evidence="4 9" id="KW-0349">Heme</keyword>
<keyword evidence="7 9" id="KW-0408">Iron</keyword>
<dbReference type="InterPro" id="IPR002401">
    <property type="entry name" value="Cyt_P450_E_grp-I"/>
</dbReference>
<evidence type="ECO:0000256" key="4">
    <source>
        <dbReference type="ARBA" id="ARBA00022617"/>
    </source>
</evidence>
<evidence type="ECO:0000256" key="2">
    <source>
        <dbReference type="ARBA" id="ARBA00005179"/>
    </source>
</evidence>
<sequence length="509" mass="57204">MAIDSATLLAVALLLPTSLLVFSYALAAYSRPPFPGPKGIPFVGNIVPREDPWSTLRKWSKQYGPVYGLRVLSTPVVVINSVQAARELLENRSNIYSNRVPPKMAELSGLDEGILFQTHVGRLRQGRKLLATGLQARELEAYQPLMRDSVTKFCADVIRDPKNWLKYLHRVPTEVSLDIAYGHVMKGLDDPFVAKMNEVTRHFESATAFSVEEGYVVNFLPFLSKFPSFLPGMSFKRRAARWKAHFMTMAKEGLERVKDEVARGVARPSMLSRALTEAPGSYSDDVMMRCAPQLLTGGSDTIISLTSTFLLAILHNPEVQIRAQAEIDQVIGNERIPTYKDKDSLPYVYAIVRECIRWRTALPTIYRNLVKDDEFEGRHISQRSTIFINYQGILRNDDVYPDADAFRPERWLDPKVLGNKDIDPLEIAFGFGRRVCPGKFLALDLGFQLIVAMLTVFKVSKAKDVSGVEITPKVEYTNGSVVWPVPFQCDIQPRSVQAKQLVDHAVNAL</sequence>
<dbReference type="PROSITE" id="PS00086">
    <property type="entry name" value="CYTOCHROME_P450"/>
    <property type="match status" value="1"/>
</dbReference>
<comment type="pathway">
    <text evidence="2">Secondary metabolite biosynthesis.</text>
</comment>
<dbReference type="InterPro" id="IPR036396">
    <property type="entry name" value="Cyt_P450_sf"/>
</dbReference>
<dbReference type="AlphaFoldDB" id="A0A8K0UP74"/>
<dbReference type="Proteomes" id="UP000813824">
    <property type="component" value="Unassembled WGS sequence"/>
</dbReference>
<evidence type="ECO:0000256" key="8">
    <source>
        <dbReference type="ARBA" id="ARBA00023033"/>
    </source>
</evidence>
<evidence type="ECO:0000256" key="1">
    <source>
        <dbReference type="ARBA" id="ARBA00001971"/>
    </source>
</evidence>
<dbReference type="OrthoDB" id="1055148at2759"/>
<dbReference type="PANTHER" id="PTHR46300:SF7">
    <property type="entry name" value="P450, PUTATIVE (EUROFUNG)-RELATED"/>
    <property type="match status" value="1"/>
</dbReference>
<evidence type="ECO:0000256" key="3">
    <source>
        <dbReference type="ARBA" id="ARBA00010617"/>
    </source>
</evidence>
<comment type="similarity">
    <text evidence="3 10">Belongs to the cytochrome P450 family.</text>
</comment>
<dbReference type="InterPro" id="IPR001128">
    <property type="entry name" value="Cyt_P450"/>
</dbReference>
<dbReference type="Pfam" id="PF00067">
    <property type="entry name" value="p450"/>
    <property type="match status" value="1"/>
</dbReference>
<dbReference type="PANTHER" id="PTHR46300">
    <property type="entry name" value="P450, PUTATIVE (EUROFUNG)-RELATED-RELATED"/>
    <property type="match status" value="1"/>
</dbReference>
<dbReference type="EMBL" id="JAEVFJ010000016">
    <property type="protein sequence ID" value="KAH8100404.1"/>
    <property type="molecule type" value="Genomic_DNA"/>
</dbReference>
<organism evidence="11 12">
    <name type="scientific">Cristinia sonorae</name>
    <dbReference type="NCBI Taxonomy" id="1940300"/>
    <lineage>
        <taxon>Eukaryota</taxon>
        <taxon>Fungi</taxon>
        <taxon>Dikarya</taxon>
        <taxon>Basidiomycota</taxon>
        <taxon>Agaricomycotina</taxon>
        <taxon>Agaricomycetes</taxon>
        <taxon>Agaricomycetidae</taxon>
        <taxon>Agaricales</taxon>
        <taxon>Pleurotineae</taxon>
        <taxon>Stephanosporaceae</taxon>
        <taxon>Cristinia</taxon>
    </lineage>
</organism>
<dbReference type="GO" id="GO:0020037">
    <property type="term" value="F:heme binding"/>
    <property type="evidence" value="ECO:0007669"/>
    <property type="project" value="InterPro"/>
</dbReference>
<comment type="caution">
    <text evidence="11">The sequence shown here is derived from an EMBL/GenBank/DDBJ whole genome shotgun (WGS) entry which is preliminary data.</text>
</comment>
<proteinExistence type="inferred from homology"/>
<keyword evidence="6 10" id="KW-0560">Oxidoreductase</keyword>
<dbReference type="GO" id="GO:0005506">
    <property type="term" value="F:iron ion binding"/>
    <property type="evidence" value="ECO:0007669"/>
    <property type="project" value="InterPro"/>
</dbReference>
<keyword evidence="12" id="KW-1185">Reference proteome</keyword>
<evidence type="ECO:0000256" key="9">
    <source>
        <dbReference type="PIRSR" id="PIRSR602401-1"/>
    </source>
</evidence>
<evidence type="ECO:0000256" key="5">
    <source>
        <dbReference type="ARBA" id="ARBA00022723"/>
    </source>
</evidence>
<name>A0A8K0UP74_9AGAR</name>
<accession>A0A8K0UP74</accession>
<evidence type="ECO:0000256" key="6">
    <source>
        <dbReference type="ARBA" id="ARBA00023002"/>
    </source>
</evidence>
<dbReference type="PRINTS" id="PR00463">
    <property type="entry name" value="EP450I"/>
</dbReference>
<dbReference type="SUPFAM" id="SSF48264">
    <property type="entry name" value="Cytochrome P450"/>
    <property type="match status" value="1"/>
</dbReference>
<dbReference type="GO" id="GO:0004497">
    <property type="term" value="F:monooxygenase activity"/>
    <property type="evidence" value="ECO:0007669"/>
    <property type="project" value="UniProtKB-KW"/>
</dbReference>
<reference evidence="11" key="1">
    <citation type="journal article" date="2021" name="New Phytol.">
        <title>Evolutionary innovations through gain and loss of genes in the ectomycorrhizal Boletales.</title>
        <authorList>
            <person name="Wu G."/>
            <person name="Miyauchi S."/>
            <person name="Morin E."/>
            <person name="Kuo A."/>
            <person name="Drula E."/>
            <person name="Varga T."/>
            <person name="Kohler A."/>
            <person name="Feng B."/>
            <person name="Cao Y."/>
            <person name="Lipzen A."/>
            <person name="Daum C."/>
            <person name="Hundley H."/>
            <person name="Pangilinan J."/>
            <person name="Johnson J."/>
            <person name="Barry K."/>
            <person name="LaButti K."/>
            <person name="Ng V."/>
            <person name="Ahrendt S."/>
            <person name="Min B."/>
            <person name="Choi I.G."/>
            <person name="Park H."/>
            <person name="Plett J.M."/>
            <person name="Magnuson J."/>
            <person name="Spatafora J.W."/>
            <person name="Nagy L.G."/>
            <person name="Henrissat B."/>
            <person name="Grigoriev I.V."/>
            <person name="Yang Z.L."/>
            <person name="Xu J."/>
            <person name="Martin F.M."/>
        </authorList>
    </citation>
    <scope>NUCLEOTIDE SEQUENCE</scope>
    <source>
        <strain evidence="11">KKN 215</strain>
    </source>
</reference>
<protein>
    <submittedName>
        <fullName evidence="11">Cytochrome P450</fullName>
    </submittedName>
</protein>
<keyword evidence="5 9" id="KW-0479">Metal-binding</keyword>
<dbReference type="InterPro" id="IPR017972">
    <property type="entry name" value="Cyt_P450_CS"/>
</dbReference>